<reference evidence="1 2" key="1">
    <citation type="journal article" date="2018" name="Front. Plant Sci.">
        <title>Red Clover (Trifolium pratense) and Zigzag Clover (T. medium) - A Picture of Genomic Similarities and Differences.</title>
        <authorList>
            <person name="Dluhosova J."/>
            <person name="Istvanek J."/>
            <person name="Nedelnik J."/>
            <person name="Repkova J."/>
        </authorList>
    </citation>
    <scope>NUCLEOTIDE SEQUENCE [LARGE SCALE GENOMIC DNA]</scope>
    <source>
        <strain evidence="2">cv. 10/8</strain>
        <tissue evidence="1">Leaf</tissue>
    </source>
</reference>
<evidence type="ECO:0000313" key="1">
    <source>
        <dbReference type="EMBL" id="MCI20776.1"/>
    </source>
</evidence>
<feature type="non-terminal residue" evidence="1">
    <location>
        <position position="1"/>
    </location>
</feature>
<dbReference type="PANTHER" id="PTHR33710">
    <property type="entry name" value="BNAC02G09200D PROTEIN"/>
    <property type="match status" value="1"/>
</dbReference>
<proteinExistence type="predicted"/>
<dbReference type="InterPro" id="IPR036691">
    <property type="entry name" value="Endo/exonu/phosph_ase_sf"/>
</dbReference>
<keyword evidence="1" id="KW-0808">Transferase</keyword>
<keyword evidence="2" id="KW-1185">Reference proteome</keyword>
<accession>A0A392QB49</accession>
<sequence length="188" mass="21998">RRGNNGSSQSSEQLEFRHFVDLMEVVDVPVAGKKFTWFSSDGQRMSRLDRFLLSEGFIVKGGITRQWIGDRDISDHCPIWLLCNNLNWGPKPFKFFNCWLEHPNFKNFVENSWENMDIRGKKAFVVKEKFKRLKEALKGWNKEVFAILDLNIDKTMKELNEMEGLIAGGDLSSDSVDIKHINKHFWEQ</sequence>
<comment type="caution">
    <text evidence="1">The sequence shown here is derived from an EMBL/GenBank/DDBJ whole genome shotgun (WGS) entry which is preliminary data.</text>
</comment>
<protein>
    <submittedName>
        <fullName evidence="1">Cysteine-rich receptor-like protein kinase</fullName>
    </submittedName>
</protein>
<keyword evidence="1" id="KW-0418">Kinase</keyword>
<organism evidence="1 2">
    <name type="scientific">Trifolium medium</name>
    <dbReference type="NCBI Taxonomy" id="97028"/>
    <lineage>
        <taxon>Eukaryota</taxon>
        <taxon>Viridiplantae</taxon>
        <taxon>Streptophyta</taxon>
        <taxon>Embryophyta</taxon>
        <taxon>Tracheophyta</taxon>
        <taxon>Spermatophyta</taxon>
        <taxon>Magnoliopsida</taxon>
        <taxon>eudicotyledons</taxon>
        <taxon>Gunneridae</taxon>
        <taxon>Pentapetalae</taxon>
        <taxon>rosids</taxon>
        <taxon>fabids</taxon>
        <taxon>Fabales</taxon>
        <taxon>Fabaceae</taxon>
        <taxon>Papilionoideae</taxon>
        <taxon>50 kb inversion clade</taxon>
        <taxon>NPAAA clade</taxon>
        <taxon>Hologalegina</taxon>
        <taxon>IRL clade</taxon>
        <taxon>Trifolieae</taxon>
        <taxon>Trifolium</taxon>
    </lineage>
</organism>
<dbReference type="Proteomes" id="UP000265520">
    <property type="component" value="Unassembled WGS sequence"/>
</dbReference>
<name>A0A392QB49_9FABA</name>
<feature type="non-terminal residue" evidence="1">
    <location>
        <position position="188"/>
    </location>
</feature>
<dbReference type="PANTHER" id="PTHR33710:SF64">
    <property type="entry name" value="ENDONUCLEASE_EXONUCLEASE_PHOSPHATASE DOMAIN-CONTAINING PROTEIN"/>
    <property type="match status" value="1"/>
</dbReference>
<evidence type="ECO:0000313" key="2">
    <source>
        <dbReference type="Proteomes" id="UP000265520"/>
    </source>
</evidence>
<dbReference type="SUPFAM" id="SSF56219">
    <property type="entry name" value="DNase I-like"/>
    <property type="match status" value="1"/>
</dbReference>
<dbReference type="Gene3D" id="3.60.10.10">
    <property type="entry name" value="Endonuclease/exonuclease/phosphatase"/>
    <property type="match status" value="1"/>
</dbReference>
<dbReference type="EMBL" id="LXQA010121630">
    <property type="protein sequence ID" value="MCI20776.1"/>
    <property type="molecule type" value="Genomic_DNA"/>
</dbReference>
<dbReference type="AlphaFoldDB" id="A0A392QB49"/>
<dbReference type="GO" id="GO:0016301">
    <property type="term" value="F:kinase activity"/>
    <property type="evidence" value="ECO:0007669"/>
    <property type="project" value="UniProtKB-KW"/>
</dbReference>
<keyword evidence="1" id="KW-0675">Receptor</keyword>